<dbReference type="SMART" id="SM00448">
    <property type="entry name" value="REC"/>
    <property type="match status" value="1"/>
</dbReference>
<proteinExistence type="predicted"/>
<dbReference type="CDD" id="cd17574">
    <property type="entry name" value="REC_OmpR"/>
    <property type="match status" value="1"/>
</dbReference>
<dbReference type="PANTHER" id="PTHR48111:SF40">
    <property type="entry name" value="PHOSPHATE REGULON TRANSCRIPTIONAL REGULATORY PROTEIN PHOB"/>
    <property type="match status" value="1"/>
</dbReference>
<dbReference type="Gene3D" id="3.40.50.2300">
    <property type="match status" value="1"/>
</dbReference>
<evidence type="ECO:0000313" key="7">
    <source>
        <dbReference type="Proteomes" id="UP000285961"/>
    </source>
</evidence>
<dbReference type="GO" id="GO:0032993">
    <property type="term" value="C:protein-DNA complex"/>
    <property type="evidence" value="ECO:0007669"/>
    <property type="project" value="TreeGrafter"/>
</dbReference>
<evidence type="ECO:0000259" key="5">
    <source>
        <dbReference type="PROSITE" id="PS50110"/>
    </source>
</evidence>
<gene>
    <name evidence="6" type="ORF">C4532_15175</name>
</gene>
<dbReference type="GO" id="GO:0006355">
    <property type="term" value="P:regulation of DNA-templated transcription"/>
    <property type="evidence" value="ECO:0007669"/>
    <property type="project" value="TreeGrafter"/>
</dbReference>
<keyword evidence="3" id="KW-0238">DNA-binding</keyword>
<dbReference type="InterPro" id="IPR001789">
    <property type="entry name" value="Sig_transdc_resp-reg_receiver"/>
</dbReference>
<comment type="caution">
    <text evidence="6">The sequence shown here is derived from an EMBL/GenBank/DDBJ whole genome shotgun (WGS) entry which is preliminary data.</text>
</comment>
<dbReference type="GO" id="GO:0005829">
    <property type="term" value="C:cytosol"/>
    <property type="evidence" value="ECO:0007669"/>
    <property type="project" value="TreeGrafter"/>
</dbReference>
<keyword evidence="2" id="KW-0902">Two-component regulatory system</keyword>
<dbReference type="SUPFAM" id="SSF52172">
    <property type="entry name" value="CheY-like"/>
    <property type="match status" value="1"/>
</dbReference>
<evidence type="ECO:0000256" key="3">
    <source>
        <dbReference type="ARBA" id="ARBA00023125"/>
    </source>
</evidence>
<sequence>MDQMRVLLVDDEEELVSTLKERLALRGIEADAVLTGADALDRVQTNEYDVIVLDVKMPGVDGLEVMRKIRKLRPRVQIILLTGRGSEKESEIGIREGAFDYLVKPTDIEELVKKMKEAAGGSS</sequence>
<dbReference type="GO" id="GO:0000156">
    <property type="term" value="F:phosphorelay response regulator activity"/>
    <property type="evidence" value="ECO:0007669"/>
    <property type="project" value="TreeGrafter"/>
</dbReference>
<evidence type="ECO:0000313" key="6">
    <source>
        <dbReference type="EMBL" id="RJP67052.1"/>
    </source>
</evidence>
<accession>A0A419ET97</accession>
<dbReference type="AlphaFoldDB" id="A0A419ET97"/>
<evidence type="ECO:0000256" key="1">
    <source>
        <dbReference type="ARBA" id="ARBA00022553"/>
    </source>
</evidence>
<keyword evidence="1 4" id="KW-0597">Phosphoprotein</keyword>
<dbReference type="PROSITE" id="PS50110">
    <property type="entry name" value="RESPONSE_REGULATORY"/>
    <property type="match status" value="1"/>
</dbReference>
<organism evidence="6 7">
    <name type="scientific">Candidatus Abyssobacteria bacterium SURF_17</name>
    <dbReference type="NCBI Taxonomy" id="2093361"/>
    <lineage>
        <taxon>Bacteria</taxon>
        <taxon>Pseudomonadati</taxon>
        <taxon>Candidatus Hydrogenedentota</taxon>
        <taxon>Candidatus Abyssobacteria</taxon>
    </lineage>
</organism>
<dbReference type="EMBL" id="QZKI01000109">
    <property type="protein sequence ID" value="RJP67052.1"/>
    <property type="molecule type" value="Genomic_DNA"/>
</dbReference>
<dbReference type="InterPro" id="IPR039420">
    <property type="entry name" value="WalR-like"/>
</dbReference>
<protein>
    <submittedName>
        <fullName evidence="6">Response regulator</fullName>
    </submittedName>
</protein>
<reference evidence="6 7" key="1">
    <citation type="journal article" date="2017" name="ISME J.">
        <title>Energy and carbon metabolisms in a deep terrestrial subsurface fluid microbial community.</title>
        <authorList>
            <person name="Momper L."/>
            <person name="Jungbluth S.P."/>
            <person name="Lee M.D."/>
            <person name="Amend J.P."/>
        </authorList>
    </citation>
    <scope>NUCLEOTIDE SEQUENCE [LARGE SCALE GENOMIC DNA]</scope>
    <source>
        <strain evidence="6">SURF_17</strain>
    </source>
</reference>
<feature type="domain" description="Response regulatory" evidence="5">
    <location>
        <begin position="5"/>
        <end position="119"/>
    </location>
</feature>
<feature type="modified residue" description="4-aspartylphosphate" evidence="4">
    <location>
        <position position="54"/>
    </location>
</feature>
<dbReference type="Proteomes" id="UP000285961">
    <property type="component" value="Unassembled WGS sequence"/>
</dbReference>
<dbReference type="GO" id="GO:0000976">
    <property type="term" value="F:transcription cis-regulatory region binding"/>
    <property type="evidence" value="ECO:0007669"/>
    <property type="project" value="TreeGrafter"/>
</dbReference>
<dbReference type="InterPro" id="IPR011006">
    <property type="entry name" value="CheY-like_superfamily"/>
</dbReference>
<evidence type="ECO:0000256" key="2">
    <source>
        <dbReference type="ARBA" id="ARBA00023012"/>
    </source>
</evidence>
<evidence type="ECO:0000256" key="4">
    <source>
        <dbReference type="PROSITE-ProRule" id="PRU00169"/>
    </source>
</evidence>
<name>A0A419ET97_9BACT</name>
<dbReference type="PANTHER" id="PTHR48111">
    <property type="entry name" value="REGULATOR OF RPOS"/>
    <property type="match status" value="1"/>
</dbReference>
<dbReference type="Pfam" id="PF00072">
    <property type="entry name" value="Response_reg"/>
    <property type="match status" value="1"/>
</dbReference>